<dbReference type="OrthoDB" id="3262423at2759"/>
<organism evidence="1 2">
    <name type="scientific">Galerina marginata (strain CBS 339.88)</name>
    <dbReference type="NCBI Taxonomy" id="685588"/>
    <lineage>
        <taxon>Eukaryota</taxon>
        <taxon>Fungi</taxon>
        <taxon>Dikarya</taxon>
        <taxon>Basidiomycota</taxon>
        <taxon>Agaricomycotina</taxon>
        <taxon>Agaricomycetes</taxon>
        <taxon>Agaricomycetidae</taxon>
        <taxon>Agaricales</taxon>
        <taxon>Agaricineae</taxon>
        <taxon>Strophariaceae</taxon>
        <taxon>Galerina</taxon>
    </lineage>
</organism>
<protein>
    <recommendedName>
        <fullName evidence="3">Arrestin-like N-terminal domain-containing protein</fullName>
    </recommendedName>
</protein>
<dbReference type="EMBL" id="KL142374">
    <property type="protein sequence ID" value="KDR78623.1"/>
    <property type="molecule type" value="Genomic_DNA"/>
</dbReference>
<dbReference type="Gene3D" id="2.60.40.640">
    <property type="match status" value="1"/>
</dbReference>
<reference evidence="2" key="1">
    <citation type="journal article" date="2014" name="Proc. Natl. Acad. Sci. U.S.A.">
        <title>Extensive sampling of basidiomycete genomes demonstrates inadequacy of the white-rot/brown-rot paradigm for wood decay fungi.</title>
        <authorList>
            <person name="Riley R."/>
            <person name="Salamov A.A."/>
            <person name="Brown D.W."/>
            <person name="Nagy L.G."/>
            <person name="Floudas D."/>
            <person name="Held B.W."/>
            <person name="Levasseur A."/>
            <person name="Lombard V."/>
            <person name="Morin E."/>
            <person name="Otillar R."/>
            <person name="Lindquist E.A."/>
            <person name="Sun H."/>
            <person name="LaButti K.M."/>
            <person name="Schmutz J."/>
            <person name="Jabbour D."/>
            <person name="Luo H."/>
            <person name="Baker S.E."/>
            <person name="Pisabarro A.G."/>
            <person name="Walton J.D."/>
            <person name="Blanchette R.A."/>
            <person name="Henrissat B."/>
            <person name="Martin F."/>
            <person name="Cullen D."/>
            <person name="Hibbett D.S."/>
            <person name="Grigoriev I.V."/>
        </authorList>
    </citation>
    <scope>NUCLEOTIDE SEQUENCE [LARGE SCALE GENOMIC DNA]</scope>
    <source>
        <strain evidence="2">CBS 339.88</strain>
    </source>
</reference>
<dbReference type="HOGENOM" id="CLU_025691_1_1_1"/>
<evidence type="ECO:0008006" key="3">
    <source>
        <dbReference type="Google" id="ProtNLM"/>
    </source>
</evidence>
<feature type="non-terminal residue" evidence="1">
    <location>
        <position position="328"/>
    </location>
</feature>
<dbReference type="InterPro" id="IPR014752">
    <property type="entry name" value="Arrestin-like_C"/>
</dbReference>
<gene>
    <name evidence="1" type="ORF">GALMADRAFT_118051</name>
</gene>
<name>A0A067TI14_GALM3</name>
<evidence type="ECO:0000313" key="1">
    <source>
        <dbReference type="EMBL" id="KDR78623.1"/>
    </source>
</evidence>
<dbReference type="AlphaFoldDB" id="A0A067TI14"/>
<proteinExistence type="predicted"/>
<sequence length="328" mass="35648">MVELDLESSQTIQQISITLRGKIVTGSLVSEAQTFLEYKNILWHKSMGDPPSSSTPSVANKGKKTLGKFLGAYQFPFSFPFPTCVNIASYEANLICPAPQSFMEHGITASVRYELVADIVHGFLKPDSRCVQIYTANLTNVSARITTNVSYLPCISSSLPSAKRIVAQENDVLAPGPLSDPDGWFALSSSVFKGQLKGAGSAREVTIDHALSYTRGTFIPCYLRLSSEDSDALNTLSAPNALSVRLVRRLRHFLPYGGDAVSAGAGVTSDTVLSGMFTTVISEMAEAVWWVPPKDVPQEPYTRYLEGEIHLSRGLEPSSTCPLFQIEV</sequence>
<accession>A0A067TI14</accession>
<dbReference type="Proteomes" id="UP000027222">
    <property type="component" value="Unassembled WGS sequence"/>
</dbReference>
<keyword evidence="2" id="KW-1185">Reference proteome</keyword>
<evidence type="ECO:0000313" key="2">
    <source>
        <dbReference type="Proteomes" id="UP000027222"/>
    </source>
</evidence>